<name>A0A430RQ85_THESC</name>
<comment type="caution">
    <text evidence="2">The sequence shown here is derived from an EMBL/GenBank/DDBJ whole genome shotgun (WGS) entry which is preliminary data.</text>
</comment>
<keyword evidence="1" id="KW-0812">Transmembrane</keyword>
<dbReference type="Proteomes" id="UP000287439">
    <property type="component" value="Unassembled WGS sequence"/>
</dbReference>
<keyword evidence="1" id="KW-0472">Membrane</keyword>
<organism evidence="2 3">
    <name type="scientific">Thermus scotoductus</name>
    <dbReference type="NCBI Taxonomy" id="37636"/>
    <lineage>
        <taxon>Bacteria</taxon>
        <taxon>Thermotogati</taxon>
        <taxon>Deinococcota</taxon>
        <taxon>Deinococci</taxon>
        <taxon>Thermales</taxon>
        <taxon>Thermaceae</taxon>
        <taxon>Thermus</taxon>
    </lineage>
</organism>
<accession>A0A430RQ85</accession>
<gene>
    <name evidence="2" type="ORF">CSW41_00690</name>
</gene>
<dbReference type="EMBL" id="PELV01000014">
    <property type="protein sequence ID" value="RTH21237.1"/>
    <property type="molecule type" value="Genomic_DNA"/>
</dbReference>
<proteinExistence type="predicted"/>
<keyword evidence="1" id="KW-1133">Transmembrane helix</keyword>
<protein>
    <submittedName>
        <fullName evidence="2">MFS transporter</fullName>
    </submittedName>
</protein>
<evidence type="ECO:0000313" key="2">
    <source>
        <dbReference type="EMBL" id="RTH21237.1"/>
    </source>
</evidence>
<evidence type="ECO:0000313" key="3">
    <source>
        <dbReference type="Proteomes" id="UP000287439"/>
    </source>
</evidence>
<sequence length="47" mass="4637">APYLTGLLLSPLGPGGVLALHGGLLLLAGLFALLVGVETRGRALEGV</sequence>
<dbReference type="SUPFAM" id="SSF103473">
    <property type="entry name" value="MFS general substrate transporter"/>
    <property type="match status" value="1"/>
</dbReference>
<feature type="non-terminal residue" evidence="2">
    <location>
        <position position="1"/>
    </location>
</feature>
<dbReference type="AlphaFoldDB" id="A0A430RQ85"/>
<dbReference type="InterPro" id="IPR036259">
    <property type="entry name" value="MFS_trans_sf"/>
</dbReference>
<evidence type="ECO:0000256" key="1">
    <source>
        <dbReference type="SAM" id="Phobius"/>
    </source>
</evidence>
<reference evidence="2 3" key="1">
    <citation type="journal article" date="2019" name="Extremophiles">
        <title>Biogeography of thermophiles and predominance of Thermus scotoductus in domestic water heaters.</title>
        <authorList>
            <person name="Wilpiszeski R.L."/>
            <person name="Zhang Z."/>
            <person name="House C.H."/>
        </authorList>
    </citation>
    <scope>NUCLEOTIDE SEQUENCE [LARGE SCALE GENOMIC DNA]</scope>
    <source>
        <strain evidence="2 3">28_S28</strain>
    </source>
</reference>
<feature type="transmembrane region" description="Helical" evidence="1">
    <location>
        <begin position="12"/>
        <end position="35"/>
    </location>
</feature>